<gene>
    <name evidence="2" type="ORF">FYJ33_02055</name>
</gene>
<name>A0A7X2MX52_9CLOT</name>
<dbReference type="SUPFAM" id="SSF50346">
    <property type="entry name" value="PRC-barrel domain"/>
    <property type="match status" value="2"/>
</dbReference>
<dbReference type="InterPro" id="IPR027275">
    <property type="entry name" value="PRC-brl_dom"/>
</dbReference>
<dbReference type="InterPro" id="IPR011033">
    <property type="entry name" value="PRC_barrel-like_sf"/>
</dbReference>
<feature type="domain" description="PRC-barrel" evidence="1">
    <location>
        <begin position="95"/>
        <end position="158"/>
    </location>
</feature>
<dbReference type="Gene3D" id="2.30.30.240">
    <property type="entry name" value="PRC-barrel domain"/>
    <property type="match status" value="2"/>
</dbReference>
<proteinExistence type="predicted"/>
<keyword evidence="3" id="KW-1185">Reference proteome</keyword>
<reference evidence="2 3" key="1">
    <citation type="submission" date="2019-08" db="EMBL/GenBank/DDBJ databases">
        <title>In-depth cultivation of the pig gut microbiome towards novel bacterial diversity and tailored functional studies.</title>
        <authorList>
            <person name="Wylensek D."/>
            <person name="Hitch T.C.A."/>
            <person name="Clavel T."/>
        </authorList>
    </citation>
    <scope>NUCLEOTIDE SEQUENCE [LARGE SCALE GENOMIC DNA]</scope>
    <source>
        <strain evidence="2 3">WCA-383-APC-5B</strain>
    </source>
</reference>
<feature type="domain" description="PRC-barrel" evidence="1">
    <location>
        <begin position="19"/>
        <end position="82"/>
    </location>
</feature>
<sequence length="184" mass="20822">MFSQYWDKLLKNSVDVKRMYRTRDFIDKEVFLIGGKKLGVVSGILVDLKDKKVKSLMINHFGIFKKKYVAYNDIISIGSKIIAGRISSPYGINLDRILMKNVYDKNGILRGNVSDVLIGEQTMELEGIICYSGLKNKIKSGNILIPFSEIILGDEYILDKGNGHITFNSVIHKAEEVMLNENSK</sequence>
<dbReference type="AlphaFoldDB" id="A0A7X2MX52"/>
<accession>A0A7X2MX52</accession>
<comment type="caution">
    <text evidence="2">The sequence shown here is derived from an EMBL/GenBank/DDBJ whole genome shotgun (WGS) entry which is preliminary data.</text>
</comment>
<protein>
    <recommendedName>
        <fullName evidence="1">PRC-barrel domain-containing protein</fullName>
    </recommendedName>
</protein>
<organism evidence="2 3">
    <name type="scientific">Inconstantimicrobium porci</name>
    <dbReference type="NCBI Taxonomy" id="2652291"/>
    <lineage>
        <taxon>Bacteria</taxon>
        <taxon>Bacillati</taxon>
        <taxon>Bacillota</taxon>
        <taxon>Clostridia</taxon>
        <taxon>Eubacteriales</taxon>
        <taxon>Clostridiaceae</taxon>
        <taxon>Inconstantimicrobium</taxon>
    </lineage>
</organism>
<dbReference type="EMBL" id="VULX01000001">
    <property type="protein sequence ID" value="MSR90230.1"/>
    <property type="molecule type" value="Genomic_DNA"/>
</dbReference>
<evidence type="ECO:0000313" key="3">
    <source>
        <dbReference type="Proteomes" id="UP000460287"/>
    </source>
</evidence>
<evidence type="ECO:0000259" key="1">
    <source>
        <dbReference type="Pfam" id="PF05239"/>
    </source>
</evidence>
<evidence type="ECO:0000313" key="2">
    <source>
        <dbReference type="EMBL" id="MSR90230.1"/>
    </source>
</evidence>
<dbReference type="Pfam" id="PF05239">
    <property type="entry name" value="PRC"/>
    <property type="match status" value="2"/>
</dbReference>
<dbReference type="Proteomes" id="UP000460287">
    <property type="component" value="Unassembled WGS sequence"/>
</dbReference>